<evidence type="ECO:0000313" key="2">
    <source>
        <dbReference type="EMBL" id="MFC4356633.1"/>
    </source>
</evidence>
<organism evidence="2 3">
    <name type="scientific">Halobium salinum</name>
    <dbReference type="NCBI Taxonomy" id="1364940"/>
    <lineage>
        <taxon>Archaea</taxon>
        <taxon>Methanobacteriati</taxon>
        <taxon>Methanobacteriota</taxon>
        <taxon>Stenosarchaea group</taxon>
        <taxon>Halobacteria</taxon>
        <taxon>Halobacteriales</taxon>
        <taxon>Haloferacaceae</taxon>
        <taxon>Halobium</taxon>
    </lineage>
</organism>
<dbReference type="Pfam" id="PF04010">
    <property type="entry name" value="DUF357"/>
    <property type="match status" value="1"/>
</dbReference>
<protein>
    <submittedName>
        <fullName evidence="2">DUF357 domain-containing protein</fullName>
    </submittedName>
</protein>
<evidence type="ECO:0000259" key="1">
    <source>
        <dbReference type="Pfam" id="PF04010"/>
    </source>
</evidence>
<dbReference type="Gene3D" id="1.20.1270.90">
    <property type="entry name" value="AF1782-like"/>
    <property type="match status" value="1"/>
</dbReference>
<evidence type="ECO:0000313" key="3">
    <source>
        <dbReference type="Proteomes" id="UP001595921"/>
    </source>
</evidence>
<accession>A0ABD5P7H2</accession>
<gene>
    <name evidence="2" type="ORF">ACFO0N_01580</name>
</gene>
<name>A0ABD5P7H2_9EURY</name>
<dbReference type="RefSeq" id="WP_267625071.1">
    <property type="nucleotide sequence ID" value="NZ_JAODIW010000010.1"/>
</dbReference>
<dbReference type="SUPFAM" id="SSF158372">
    <property type="entry name" value="AF1782-like"/>
    <property type="match status" value="1"/>
</dbReference>
<dbReference type="InterPro" id="IPR023140">
    <property type="entry name" value="DUF357"/>
</dbReference>
<dbReference type="AlphaFoldDB" id="A0ABD5P7H2"/>
<dbReference type="Proteomes" id="UP001595921">
    <property type="component" value="Unassembled WGS sequence"/>
</dbReference>
<keyword evidence="3" id="KW-1185">Reference proteome</keyword>
<sequence>MAADLEEKTDRYGEMLADALAAAEPTAPPGTPLGEAAAECYEMADSYLADGRHFREAGDPVNALASFSYGYGWLDAGVRLGLFAVPDGEEGKLFTT</sequence>
<dbReference type="InterPro" id="IPR036809">
    <property type="entry name" value="AF1782-like_sf"/>
</dbReference>
<comment type="caution">
    <text evidence="2">The sequence shown here is derived from an EMBL/GenBank/DDBJ whole genome shotgun (WGS) entry which is preliminary data.</text>
</comment>
<feature type="domain" description="DUF357" evidence="1">
    <location>
        <begin position="11"/>
        <end position="83"/>
    </location>
</feature>
<reference evidence="2 3" key="1">
    <citation type="journal article" date="2019" name="Int. J. Syst. Evol. Microbiol.">
        <title>The Global Catalogue of Microorganisms (GCM) 10K type strain sequencing project: providing services to taxonomists for standard genome sequencing and annotation.</title>
        <authorList>
            <consortium name="The Broad Institute Genomics Platform"/>
            <consortium name="The Broad Institute Genome Sequencing Center for Infectious Disease"/>
            <person name="Wu L."/>
            <person name="Ma J."/>
        </authorList>
    </citation>
    <scope>NUCLEOTIDE SEQUENCE [LARGE SCALE GENOMIC DNA]</scope>
    <source>
        <strain evidence="2 3">CGMCC 1.12553</strain>
    </source>
</reference>
<proteinExistence type="predicted"/>
<dbReference type="EMBL" id="JBHSDS010000002">
    <property type="protein sequence ID" value="MFC4356633.1"/>
    <property type="molecule type" value="Genomic_DNA"/>
</dbReference>